<name>A4X1E7_SALTO</name>
<protein>
    <submittedName>
        <fullName evidence="2">Uncharacterized protein</fullName>
    </submittedName>
</protein>
<evidence type="ECO:0000256" key="1">
    <source>
        <dbReference type="SAM" id="MobiDB-lite"/>
    </source>
</evidence>
<dbReference type="HOGENOM" id="CLU_1843706_0_0_11"/>
<evidence type="ECO:0000313" key="2">
    <source>
        <dbReference type="EMBL" id="ABP52697.1"/>
    </source>
</evidence>
<dbReference type="AlphaFoldDB" id="A4X1E7"/>
<dbReference type="STRING" id="369723.Strop_0212"/>
<gene>
    <name evidence="2" type="ordered locus">Strop_0212</name>
</gene>
<accession>A4X1E7</accession>
<dbReference type="eggNOG" id="ENOG5032Z2P">
    <property type="taxonomic scope" value="Bacteria"/>
</dbReference>
<organism evidence="2 3">
    <name type="scientific">Salinispora tropica (strain ATCC BAA-916 / DSM 44818 / JCM 13857 / NBRC 105044 / CNB-440)</name>
    <dbReference type="NCBI Taxonomy" id="369723"/>
    <lineage>
        <taxon>Bacteria</taxon>
        <taxon>Bacillati</taxon>
        <taxon>Actinomycetota</taxon>
        <taxon>Actinomycetes</taxon>
        <taxon>Micromonosporales</taxon>
        <taxon>Micromonosporaceae</taxon>
        <taxon>Salinispora</taxon>
    </lineage>
</organism>
<dbReference type="KEGG" id="stp:Strop_0212"/>
<keyword evidence="3" id="KW-1185">Reference proteome</keyword>
<sequence>MPNRLSRRHQRQDGPARWHPRQRRSYPRQRGVLALTGAGILSRYCRLWSGHRSLEHPVSDQKGPLVSISVNLDDVLDKAYESSALADLATAPVAALAGVSEADGEALQKAFNIKTIADLAGNKYVRAAQAIVELSRISK</sequence>
<feature type="compositionally biased region" description="Basic residues" evidence="1">
    <location>
        <begin position="1"/>
        <end position="10"/>
    </location>
</feature>
<reference evidence="3" key="1">
    <citation type="journal article" date="2007" name="Proc. Natl. Acad. Sci. U.S.A.">
        <title>Genome sequencing reveals complex secondary metabolome in the marine actinomycete Salinispora tropica.</title>
        <authorList>
            <person name="Udwary D.W."/>
            <person name="Zeigler L."/>
            <person name="Asolkar R.N."/>
            <person name="Singan V."/>
            <person name="Lapidus A."/>
            <person name="Fenical W."/>
            <person name="Jensen P.R."/>
            <person name="Moore B.S."/>
        </authorList>
    </citation>
    <scope>NUCLEOTIDE SEQUENCE [LARGE SCALE GENOMIC DNA]</scope>
    <source>
        <strain evidence="3">ATCC BAA-916 / DSM 44818 / CNB-440</strain>
    </source>
</reference>
<proteinExistence type="predicted"/>
<feature type="region of interest" description="Disordered" evidence="1">
    <location>
        <begin position="1"/>
        <end position="25"/>
    </location>
</feature>
<dbReference type="EMBL" id="CP000667">
    <property type="protein sequence ID" value="ABP52697.1"/>
    <property type="molecule type" value="Genomic_DNA"/>
</dbReference>
<dbReference type="Proteomes" id="UP000000235">
    <property type="component" value="Chromosome"/>
</dbReference>
<evidence type="ECO:0000313" key="3">
    <source>
        <dbReference type="Proteomes" id="UP000000235"/>
    </source>
</evidence>